<comment type="caution">
    <text evidence="2">The sequence shown here is derived from an EMBL/GenBank/DDBJ whole genome shotgun (WGS) entry which is preliminary data.</text>
</comment>
<evidence type="ECO:0000313" key="2">
    <source>
        <dbReference type="EMBL" id="MEQ2241291.1"/>
    </source>
</evidence>
<name>A0ABV0U897_9TELE</name>
<evidence type="ECO:0000313" key="3">
    <source>
        <dbReference type="Proteomes" id="UP001482620"/>
    </source>
</evidence>
<gene>
    <name evidence="2" type="ORF">ILYODFUR_023907</name>
</gene>
<dbReference type="EMBL" id="JAHRIQ010060708">
    <property type="protein sequence ID" value="MEQ2241291.1"/>
    <property type="molecule type" value="Genomic_DNA"/>
</dbReference>
<keyword evidence="3" id="KW-1185">Reference proteome</keyword>
<feature type="chain" id="PRO_5047064631" description="Secreted protein" evidence="1">
    <location>
        <begin position="19"/>
        <end position="168"/>
    </location>
</feature>
<feature type="signal peptide" evidence="1">
    <location>
        <begin position="1"/>
        <end position="18"/>
    </location>
</feature>
<accession>A0ABV0U897</accession>
<evidence type="ECO:0008006" key="4">
    <source>
        <dbReference type="Google" id="ProtNLM"/>
    </source>
</evidence>
<protein>
    <recommendedName>
        <fullName evidence="4">Secreted protein</fullName>
    </recommendedName>
</protein>
<reference evidence="2 3" key="1">
    <citation type="submission" date="2021-06" db="EMBL/GenBank/DDBJ databases">
        <authorList>
            <person name="Palmer J.M."/>
        </authorList>
    </citation>
    <scope>NUCLEOTIDE SEQUENCE [LARGE SCALE GENOMIC DNA]</scope>
    <source>
        <strain evidence="3">if_2019</strain>
        <tissue evidence="2">Muscle</tissue>
    </source>
</reference>
<organism evidence="2 3">
    <name type="scientific">Ilyodon furcidens</name>
    <name type="common">goldbreast splitfin</name>
    <dbReference type="NCBI Taxonomy" id="33524"/>
    <lineage>
        <taxon>Eukaryota</taxon>
        <taxon>Metazoa</taxon>
        <taxon>Chordata</taxon>
        <taxon>Craniata</taxon>
        <taxon>Vertebrata</taxon>
        <taxon>Euteleostomi</taxon>
        <taxon>Actinopterygii</taxon>
        <taxon>Neopterygii</taxon>
        <taxon>Teleostei</taxon>
        <taxon>Neoteleostei</taxon>
        <taxon>Acanthomorphata</taxon>
        <taxon>Ovalentaria</taxon>
        <taxon>Atherinomorphae</taxon>
        <taxon>Cyprinodontiformes</taxon>
        <taxon>Goodeidae</taxon>
        <taxon>Ilyodon</taxon>
    </lineage>
</organism>
<sequence>MLLSVALVPTLVLGCVHGQVGGELEHIVYLHRRGWQVVLRSGAVGRAGPVTLLADVSFELAELAFEAAELVGVSPGTVIVDGIVAHLCRLCFTCGRRLGWRCTGPFPCSRSELCGEGQDAARMLGAGLCVQLVLSGCVFIGFSVVELIWGVVPLWGGYSWHLESGACV</sequence>
<dbReference type="Proteomes" id="UP001482620">
    <property type="component" value="Unassembled WGS sequence"/>
</dbReference>
<evidence type="ECO:0000256" key="1">
    <source>
        <dbReference type="SAM" id="SignalP"/>
    </source>
</evidence>
<proteinExistence type="predicted"/>
<keyword evidence="1" id="KW-0732">Signal</keyword>